<evidence type="ECO:0000313" key="6">
    <source>
        <dbReference type="EMBL" id="GLH67571.1"/>
    </source>
</evidence>
<evidence type="ECO:0000256" key="1">
    <source>
        <dbReference type="ARBA" id="ARBA00001917"/>
    </source>
</evidence>
<comment type="similarity">
    <text evidence="4">Belongs to the flavoredoxin family.</text>
</comment>
<evidence type="ECO:0000259" key="5">
    <source>
        <dbReference type="SMART" id="SM00903"/>
    </source>
</evidence>
<dbReference type="RefSeq" id="WP_285608798.1">
    <property type="nucleotide sequence ID" value="NZ_BSDC01000002.1"/>
</dbReference>
<comment type="caution">
    <text evidence="6">The sequence shown here is derived from an EMBL/GenBank/DDBJ whole genome shotgun (WGS) entry which is preliminary data.</text>
</comment>
<sequence length="205" mass="22189">MITRDLASLPKRDVYRILSSLVIPRPIAWITTVDEAGRVNLAPFSSFMGIFGPPMVAFTAGRRRDGSLKDTHRNLRANGQAVVHLADLPLLQPLHASGAEAEPDISEVERLALATEASLQVAPPRLREAPVALECRLNRELDLGPASTLILLDVVVAHAAERIWNADHDCADASQWTPIVRLASVVGPNYGALGETFRLGPSELP</sequence>
<name>A0ABQ5PZT7_9BACT</name>
<dbReference type="SMART" id="SM00903">
    <property type="entry name" value="Flavin_Reduct"/>
    <property type="match status" value="1"/>
</dbReference>
<evidence type="ECO:0000256" key="4">
    <source>
        <dbReference type="ARBA" id="ARBA00038054"/>
    </source>
</evidence>
<dbReference type="InterPro" id="IPR002563">
    <property type="entry name" value="Flavin_Rdtase-like_dom"/>
</dbReference>
<dbReference type="Pfam" id="PF01613">
    <property type="entry name" value="Flavin_Reduct"/>
    <property type="match status" value="1"/>
</dbReference>
<dbReference type="EMBL" id="BSDC01000002">
    <property type="protein sequence ID" value="GLH67571.1"/>
    <property type="molecule type" value="Genomic_DNA"/>
</dbReference>
<evidence type="ECO:0000313" key="7">
    <source>
        <dbReference type="Proteomes" id="UP001165044"/>
    </source>
</evidence>
<organism evidence="6 7">
    <name type="scientific">Geothrix edaphica</name>
    <dbReference type="NCBI Taxonomy" id="2927976"/>
    <lineage>
        <taxon>Bacteria</taxon>
        <taxon>Pseudomonadati</taxon>
        <taxon>Acidobacteriota</taxon>
        <taxon>Holophagae</taxon>
        <taxon>Holophagales</taxon>
        <taxon>Holophagaceae</taxon>
        <taxon>Geothrix</taxon>
    </lineage>
</organism>
<dbReference type="PANTHER" id="PTHR33798">
    <property type="entry name" value="FLAVOPROTEIN OXYGENASE"/>
    <property type="match status" value="1"/>
</dbReference>
<dbReference type="PANTHER" id="PTHR33798:SF5">
    <property type="entry name" value="FLAVIN REDUCTASE LIKE DOMAIN-CONTAINING PROTEIN"/>
    <property type="match status" value="1"/>
</dbReference>
<gene>
    <name evidence="6" type="ORF">GETHED_19350</name>
</gene>
<keyword evidence="7" id="KW-1185">Reference proteome</keyword>
<comment type="cofactor">
    <cofactor evidence="1">
        <name>FMN</name>
        <dbReference type="ChEBI" id="CHEBI:58210"/>
    </cofactor>
</comment>
<dbReference type="InterPro" id="IPR012349">
    <property type="entry name" value="Split_barrel_FMN-bd"/>
</dbReference>
<feature type="domain" description="Flavin reductase like" evidence="5">
    <location>
        <begin position="20"/>
        <end position="166"/>
    </location>
</feature>
<proteinExistence type="inferred from homology"/>
<keyword evidence="3" id="KW-0288">FMN</keyword>
<accession>A0ABQ5PZT7</accession>
<evidence type="ECO:0000256" key="3">
    <source>
        <dbReference type="ARBA" id="ARBA00022643"/>
    </source>
</evidence>
<reference evidence="6" key="1">
    <citation type="journal article" date="2023" name="Antonie Van Leeuwenhoek">
        <title>Mesoterricola silvestris gen. nov., sp. nov., Mesoterricola sediminis sp. nov., Geothrix oryzae sp. nov., Geothrix edaphica sp. nov., Geothrix rubra sp. nov., and Geothrix limicola sp. nov., six novel members of Acidobacteriota isolated from soils.</title>
        <authorList>
            <person name="Itoh H."/>
            <person name="Sugisawa Y."/>
            <person name="Mise K."/>
            <person name="Xu Z."/>
            <person name="Kuniyasu M."/>
            <person name="Ushijima N."/>
            <person name="Kawano K."/>
            <person name="Kobayashi E."/>
            <person name="Shiratori Y."/>
            <person name="Masuda Y."/>
            <person name="Senoo K."/>
        </authorList>
    </citation>
    <scope>NUCLEOTIDE SEQUENCE</scope>
    <source>
        <strain evidence="6">Red802</strain>
    </source>
</reference>
<dbReference type="SUPFAM" id="SSF50475">
    <property type="entry name" value="FMN-binding split barrel"/>
    <property type="match status" value="1"/>
</dbReference>
<protein>
    <submittedName>
        <fullName evidence="6">Flavin reductase</fullName>
    </submittedName>
</protein>
<dbReference type="Gene3D" id="2.30.110.10">
    <property type="entry name" value="Electron Transport, Fmn-binding Protein, Chain A"/>
    <property type="match status" value="1"/>
</dbReference>
<evidence type="ECO:0000256" key="2">
    <source>
        <dbReference type="ARBA" id="ARBA00022630"/>
    </source>
</evidence>
<keyword evidence="2" id="KW-0285">Flavoprotein</keyword>
<dbReference type="Proteomes" id="UP001165044">
    <property type="component" value="Unassembled WGS sequence"/>
</dbReference>